<evidence type="ECO:0008006" key="3">
    <source>
        <dbReference type="Google" id="ProtNLM"/>
    </source>
</evidence>
<keyword evidence="2" id="KW-1185">Reference proteome</keyword>
<organism evidence="1 2">
    <name type="scientific">Cereibacter ovatus</name>
    <dbReference type="NCBI Taxonomy" id="439529"/>
    <lineage>
        <taxon>Bacteria</taxon>
        <taxon>Pseudomonadati</taxon>
        <taxon>Pseudomonadota</taxon>
        <taxon>Alphaproteobacteria</taxon>
        <taxon>Rhodobacterales</taxon>
        <taxon>Paracoccaceae</taxon>
        <taxon>Cereibacter</taxon>
    </lineage>
</organism>
<evidence type="ECO:0000313" key="1">
    <source>
        <dbReference type="EMBL" id="SNX69513.1"/>
    </source>
</evidence>
<dbReference type="RefSeq" id="WP_097029897.1">
    <property type="nucleotide sequence ID" value="NZ_OAOQ01000004.1"/>
</dbReference>
<name>A0A285CRB7_9RHOB</name>
<dbReference type="PROSITE" id="PS51257">
    <property type="entry name" value="PROKAR_LIPOPROTEIN"/>
    <property type="match status" value="1"/>
</dbReference>
<gene>
    <name evidence="1" type="ORF">SAMN05878503_10477</name>
</gene>
<protein>
    <recommendedName>
        <fullName evidence="3">Succinate dehydrogenase</fullName>
    </recommendedName>
</protein>
<reference evidence="2" key="1">
    <citation type="submission" date="2017-08" db="EMBL/GenBank/DDBJ databases">
        <authorList>
            <person name="Varghese N."/>
            <person name="Submissions S."/>
        </authorList>
    </citation>
    <scope>NUCLEOTIDE SEQUENCE [LARGE SCALE GENOMIC DNA]</scope>
    <source>
        <strain evidence="2">JA234</strain>
    </source>
</reference>
<proteinExistence type="predicted"/>
<evidence type="ECO:0000313" key="2">
    <source>
        <dbReference type="Proteomes" id="UP000219467"/>
    </source>
</evidence>
<accession>A0A285CRB7</accession>
<sequence>MRAAVLLSALVLAACNPQDVADSVGRKAARTVVVPVVQMYLPDAAAEGVATCIVQNATADEVKALARDIGVRAGTSTVRTVQTIAARPETVRCLRTSGLPLLPAV</sequence>
<dbReference type="Proteomes" id="UP000219467">
    <property type="component" value="Unassembled WGS sequence"/>
</dbReference>
<dbReference type="AlphaFoldDB" id="A0A285CRB7"/>
<dbReference type="EMBL" id="OAOQ01000004">
    <property type="protein sequence ID" value="SNX69513.1"/>
    <property type="molecule type" value="Genomic_DNA"/>
</dbReference>
<dbReference type="OrthoDB" id="7867642at2"/>